<sequence>MAYLPSLSLNARVVIVVPLCLTNLLALEKEEDRFLLRRLGRGREHCPRRRRILLDLVVDPGFVGIRHLRDLLAGLPYFGFVRYPSHHPIPSSHSIIPPHLPFFTNLSQSSTTSSPPPARSPSGPSARPRSSSPPVPSWVFTSSSSFTQPAAWCPFGGIPTVYSDEDIGSPEAPLPAERWLCRPCPTPTIPGTGSTWGSDPTSAFAAPVTPIWKVGRALGRCWTGCTTARRTRGWTWGASRSLTTIVGGCGVRSPWRLRSHTCSLWVGLWSSTFTLWGFSASHWRPLEPGGRCPQLSWLPEPFPSFFSG</sequence>
<keyword evidence="3" id="KW-1185">Reference proteome</keyword>
<feature type="compositionally biased region" description="Low complexity" evidence="1">
    <location>
        <begin position="120"/>
        <end position="130"/>
    </location>
</feature>
<organism evidence="2 3">
    <name type="scientific">Glomerella acutata</name>
    <name type="common">Colletotrichum acutatum</name>
    <dbReference type="NCBI Taxonomy" id="27357"/>
    <lineage>
        <taxon>Eukaryota</taxon>
        <taxon>Fungi</taxon>
        <taxon>Dikarya</taxon>
        <taxon>Ascomycota</taxon>
        <taxon>Pezizomycotina</taxon>
        <taxon>Sordariomycetes</taxon>
        <taxon>Hypocreomycetidae</taxon>
        <taxon>Glomerellales</taxon>
        <taxon>Glomerellaceae</taxon>
        <taxon>Colletotrichum</taxon>
        <taxon>Colletotrichum acutatum species complex</taxon>
    </lineage>
</organism>
<dbReference type="EMBL" id="JAHMHS010000260">
    <property type="protein sequence ID" value="KAK1704658.1"/>
    <property type="molecule type" value="Genomic_DNA"/>
</dbReference>
<comment type="caution">
    <text evidence="2">The sequence shown here is derived from an EMBL/GenBank/DDBJ whole genome shotgun (WGS) entry which is preliminary data.</text>
</comment>
<dbReference type="AlphaFoldDB" id="A0AAD8XAH7"/>
<feature type="region of interest" description="Disordered" evidence="1">
    <location>
        <begin position="106"/>
        <end position="134"/>
    </location>
</feature>
<proteinExistence type="predicted"/>
<name>A0AAD8XAH7_GLOAC</name>
<evidence type="ECO:0000256" key="1">
    <source>
        <dbReference type="SAM" id="MobiDB-lite"/>
    </source>
</evidence>
<dbReference type="Proteomes" id="UP001244207">
    <property type="component" value="Unassembled WGS sequence"/>
</dbReference>
<dbReference type="GeneID" id="85394921"/>
<gene>
    <name evidence="2" type="ORF">BDZ83DRAFT_658241</name>
</gene>
<protein>
    <submittedName>
        <fullName evidence="2">Uncharacterized protein</fullName>
    </submittedName>
</protein>
<evidence type="ECO:0000313" key="3">
    <source>
        <dbReference type="Proteomes" id="UP001244207"/>
    </source>
</evidence>
<evidence type="ECO:0000313" key="2">
    <source>
        <dbReference type="EMBL" id="KAK1704658.1"/>
    </source>
</evidence>
<dbReference type="RefSeq" id="XP_060357459.1">
    <property type="nucleotide sequence ID" value="XM_060511022.1"/>
</dbReference>
<accession>A0AAD8XAH7</accession>
<reference evidence="2" key="1">
    <citation type="submission" date="2021-12" db="EMBL/GenBank/DDBJ databases">
        <title>Comparative genomics, transcriptomics and evolutionary studies reveal genomic signatures of adaptation to plant cell wall in hemibiotrophic fungi.</title>
        <authorList>
            <consortium name="DOE Joint Genome Institute"/>
            <person name="Baroncelli R."/>
            <person name="Diaz J.F."/>
            <person name="Benocci T."/>
            <person name="Peng M."/>
            <person name="Battaglia E."/>
            <person name="Haridas S."/>
            <person name="Andreopoulos W."/>
            <person name="Labutti K."/>
            <person name="Pangilinan J."/>
            <person name="Floch G.L."/>
            <person name="Makela M.R."/>
            <person name="Henrissat B."/>
            <person name="Grigoriev I.V."/>
            <person name="Crouch J.A."/>
            <person name="De Vries R.P."/>
            <person name="Sukno S.A."/>
            <person name="Thon M.R."/>
        </authorList>
    </citation>
    <scope>NUCLEOTIDE SEQUENCE</scope>
    <source>
        <strain evidence="2">CBS 112980</strain>
    </source>
</reference>